<evidence type="ECO:0000313" key="1">
    <source>
        <dbReference type="EMBL" id="RXH77043.1"/>
    </source>
</evidence>
<organism evidence="1 2">
    <name type="scientific">Malus domestica</name>
    <name type="common">Apple</name>
    <name type="synonym">Pyrus malus</name>
    <dbReference type="NCBI Taxonomy" id="3750"/>
    <lineage>
        <taxon>Eukaryota</taxon>
        <taxon>Viridiplantae</taxon>
        <taxon>Streptophyta</taxon>
        <taxon>Embryophyta</taxon>
        <taxon>Tracheophyta</taxon>
        <taxon>Spermatophyta</taxon>
        <taxon>Magnoliopsida</taxon>
        <taxon>eudicotyledons</taxon>
        <taxon>Gunneridae</taxon>
        <taxon>Pentapetalae</taxon>
        <taxon>rosids</taxon>
        <taxon>fabids</taxon>
        <taxon>Rosales</taxon>
        <taxon>Rosaceae</taxon>
        <taxon>Amygdaloideae</taxon>
        <taxon>Maleae</taxon>
        <taxon>Malus</taxon>
    </lineage>
</organism>
<evidence type="ECO:0000313" key="2">
    <source>
        <dbReference type="Proteomes" id="UP000290289"/>
    </source>
</evidence>
<protein>
    <submittedName>
        <fullName evidence="1">Uncharacterized protein</fullName>
    </submittedName>
</protein>
<proteinExistence type="predicted"/>
<name>A0A498I7G7_MALDO</name>
<dbReference type="AlphaFoldDB" id="A0A498I7G7"/>
<sequence>MIHHVIKLNTTCNGESLLEKAYWCKYSNLNDEAFTIDKLEEYNERTSEEQLFNHEMTVVTLYSLSNMETDVVEHYLFQWQGLTIAQVLQENTRFKSLFDQLKYGPKAKAASIFFTNEGISAHYSRCPNIEGGKVSNLYKWEYAIISKEVLGALLEIITIIVEDELWVMHFDGQATALYVTEYEAFIMGFSTAREIGARKI</sequence>
<comment type="caution">
    <text evidence="1">The sequence shown here is derived from an EMBL/GenBank/DDBJ whole genome shotgun (WGS) entry which is preliminary data.</text>
</comment>
<accession>A0A498I7G7</accession>
<dbReference type="Proteomes" id="UP000290289">
    <property type="component" value="Chromosome 14"/>
</dbReference>
<reference evidence="1 2" key="1">
    <citation type="submission" date="2018-10" db="EMBL/GenBank/DDBJ databases">
        <title>A high-quality apple genome assembly.</title>
        <authorList>
            <person name="Hu J."/>
        </authorList>
    </citation>
    <scope>NUCLEOTIDE SEQUENCE [LARGE SCALE GENOMIC DNA]</scope>
    <source>
        <strain evidence="2">cv. HFTH1</strain>
        <tissue evidence="1">Young leaf</tissue>
    </source>
</reference>
<keyword evidence="2" id="KW-1185">Reference proteome</keyword>
<dbReference type="EMBL" id="RDQH01000340">
    <property type="protein sequence ID" value="RXH77043.1"/>
    <property type="molecule type" value="Genomic_DNA"/>
</dbReference>
<gene>
    <name evidence="1" type="ORF">DVH24_019931</name>
</gene>